<feature type="transmembrane region" description="Helical" evidence="1">
    <location>
        <begin position="74"/>
        <end position="93"/>
    </location>
</feature>
<name>A0A9W4XC11_9ASCO</name>
<evidence type="ECO:0008006" key="4">
    <source>
        <dbReference type="Google" id="ProtNLM"/>
    </source>
</evidence>
<feature type="transmembrane region" description="Helical" evidence="1">
    <location>
        <begin position="135"/>
        <end position="158"/>
    </location>
</feature>
<dbReference type="PANTHER" id="PTHR28026:SF9">
    <property type="entry name" value="2-HYDROXY-PALMITIC ACID DIOXYGENASE MPO1"/>
    <property type="match status" value="1"/>
</dbReference>
<keyword evidence="3" id="KW-1185">Reference proteome</keyword>
<feature type="transmembrane region" description="Helical" evidence="1">
    <location>
        <begin position="51"/>
        <end position="68"/>
    </location>
</feature>
<organism evidence="2 3">
    <name type="scientific">Candida verbasci</name>
    <dbReference type="NCBI Taxonomy" id="1227364"/>
    <lineage>
        <taxon>Eukaryota</taxon>
        <taxon>Fungi</taxon>
        <taxon>Dikarya</taxon>
        <taxon>Ascomycota</taxon>
        <taxon>Saccharomycotina</taxon>
        <taxon>Pichiomycetes</taxon>
        <taxon>Debaryomycetaceae</taxon>
        <taxon>Candida/Lodderomyces clade</taxon>
        <taxon>Candida</taxon>
    </lineage>
</organism>
<protein>
    <recommendedName>
        <fullName evidence="4">DUF962-domain-containing protein</fullName>
    </recommendedName>
</protein>
<dbReference type="AlphaFoldDB" id="A0A9W4XC11"/>
<evidence type="ECO:0000256" key="1">
    <source>
        <dbReference type="SAM" id="Phobius"/>
    </source>
</evidence>
<dbReference type="OrthoDB" id="2124888at2759"/>
<evidence type="ECO:0000313" key="3">
    <source>
        <dbReference type="Proteomes" id="UP001152885"/>
    </source>
</evidence>
<accession>A0A9W4XC11</accession>
<dbReference type="Proteomes" id="UP001152885">
    <property type="component" value="Unassembled WGS sequence"/>
</dbReference>
<reference evidence="2" key="1">
    <citation type="submission" date="2022-12" db="EMBL/GenBank/DDBJ databases">
        <authorList>
            <person name="Brejova B."/>
        </authorList>
    </citation>
    <scope>NUCLEOTIDE SEQUENCE</scope>
</reference>
<dbReference type="PANTHER" id="PTHR28026">
    <property type="entry name" value="DUF962 DOMAIN PROTEIN (AFU_ORTHOLOGUE AFUA_8G05310)"/>
    <property type="match status" value="1"/>
</dbReference>
<dbReference type="GO" id="GO:0005783">
    <property type="term" value="C:endoplasmic reticulum"/>
    <property type="evidence" value="ECO:0007669"/>
    <property type="project" value="TreeGrafter"/>
</dbReference>
<sequence>MTSSYLEDQLVFYRSYHSNATNVAIHVVCIPIILLSTITFFSPIQVFSPTINLGTLLAWGYGLYYILLDWQVGVPSFAILVTYSSYITQFYLTLNLLTTPTSKQFINYAIFAHVVAWLAQFVGHSDLFEGRKPALLNSTLSALTTAPLFSAFEVCWFLGFKKDLKKTMDNRAGKNIRDFRQKQMKTA</sequence>
<evidence type="ECO:0000313" key="2">
    <source>
        <dbReference type="EMBL" id="CAI5756708.1"/>
    </source>
</evidence>
<dbReference type="InterPro" id="IPR009305">
    <property type="entry name" value="Mpo1-like"/>
</dbReference>
<keyword evidence="1" id="KW-0472">Membrane</keyword>
<keyword evidence="1" id="KW-0812">Transmembrane</keyword>
<proteinExistence type="predicted"/>
<dbReference type="GO" id="GO:0016020">
    <property type="term" value="C:membrane"/>
    <property type="evidence" value="ECO:0007669"/>
    <property type="project" value="GOC"/>
</dbReference>
<dbReference type="Pfam" id="PF06127">
    <property type="entry name" value="Mpo1-like"/>
    <property type="match status" value="1"/>
</dbReference>
<feature type="transmembrane region" description="Helical" evidence="1">
    <location>
        <begin position="23"/>
        <end position="44"/>
    </location>
</feature>
<dbReference type="EMBL" id="CANTUO010000001">
    <property type="protein sequence ID" value="CAI5756708.1"/>
    <property type="molecule type" value="Genomic_DNA"/>
</dbReference>
<dbReference type="GO" id="GO:0046521">
    <property type="term" value="P:sphingoid catabolic process"/>
    <property type="evidence" value="ECO:0007669"/>
    <property type="project" value="TreeGrafter"/>
</dbReference>
<comment type="caution">
    <text evidence="2">The sequence shown here is derived from an EMBL/GenBank/DDBJ whole genome shotgun (WGS) entry which is preliminary data.</text>
</comment>
<feature type="transmembrane region" description="Helical" evidence="1">
    <location>
        <begin position="105"/>
        <end position="123"/>
    </location>
</feature>
<gene>
    <name evidence="2" type="ORF">CANVERA_P1226</name>
</gene>
<keyword evidence="1" id="KW-1133">Transmembrane helix</keyword>